<accession>A0A9D9N0B2</accession>
<keyword evidence="2" id="KW-0238">DNA-binding</keyword>
<reference evidence="5" key="2">
    <citation type="journal article" date="2021" name="PeerJ">
        <title>Extensive microbial diversity within the chicken gut microbiome revealed by metagenomics and culture.</title>
        <authorList>
            <person name="Gilroy R."/>
            <person name="Ravi A."/>
            <person name="Getino M."/>
            <person name="Pursley I."/>
            <person name="Horton D.L."/>
            <person name="Alikhan N.F."/>
            <person name="Baker D."/>
            <person name="Gharbi K."/>
            <person name="Hall N."/>
            <person name="Watson M."/>
            <person name="Adriaenssens E.M."/>
            <person name="Foster-Nyarko E."/>
            <person name="Jarju S."/>
            <person name="Secka A."/>
            <person name="Antonio M."/>
            <person name="Oren A."/>
            <person name="Chaudhuri R.R."/>
            <person name="La Ragione R."/>
            <person name="Hildebrand F."/>
            <person name="Pallen M.J."/>
        </authorList>
    </citation>
    <scope>NUCLEOTIDE SEQUENCE</scope>
    <source>
        <strain evidence="5">B1-3475</strain>
    </source>
</reference>
<protein>
    <submittedName>
        <fullName evidence="5">Helix-turn-helix transcriptional regulator</fullName>
    </submittedName>
</protein>
<dbReference type="Pfam" id="PF12833">
    <property type="entry name" value="HTH_18"/>
    <property type="match status" value="1"/>
</dbReference>
<comment type="caution">
    <text evidence="5">The sequence shown here is derived from an EMBL/GenBank/DDBJ whole genome shotgun (WGS) entry which is preliminary data.</text>
</comment>
<evidence type="ECO:0000256" key="2">
    <source>
        <dbReference type="ARBA" id="ARBA00023125"/>
    </source>
</evidence>
<proteinExistence type="predicted"/>
<dbReference type="PANTHER" id="PTHR47504">
    <property type="entry name" value="RIGHT ORIGIN-BINDING PROTEIN"/>
    <property type="match status" value="1"/>
</dbReference>
<dbReference type="AlphaFoldDB" id="A0A9D9N0B2"/>
<dbReference type="InterPro" id="IPR050959">
    <property type="entry name" value="MarA-like"/>
</dbReference>
<dbReference type="InterPro" id="IPR018060">
    <property type="entry name" value="HTH_AraC"/>
</dbReference>
<evidence type="ECO:0000256" key="1">
    <source>
        <dbReference type="ARBA" id="ARBA00023015"/>
    </source>
</evidence>
<organism evidence="5 6">
    <name type="scientific">Candidatus Cryptobacteroides intestinigallinarum</name>
    <dbReference type="NCBI Taxonomy" id="2840767"/>
    <lineage>
        <taxon>Bacteria</taxon>
        <taxon>Pseudomonadati</taxon>
        <taxon>Bacteroidota</taxon>
        <taxon>Bacteroidia</taxon>
        <taxon>Bacteroidales</taxon>
        <taxon>Candidatus Cryptobacteroides</taxon>
    </lineage>
</organism>
<sequence length="289" mass="33562">MDVKAADRYNFAGQATVDTEEARPYFIFRRFSAKEKMERESVEDNQIVFILSGKMKSVSLGSVMREFNAGSALLLPKFSCIFGIALDDCEFIICRIPEDAERYDRFSKLLQYRNFSSDFKYEYNTLTICPVLEKYLQLLKIELSEGMDSPSFQKLKLDELGLCLKTMYPYDVLAEFFYHLIGNQFPSFRKYVLNNYKSYEDVSSFAESAGMSLSTFSRCFKSAFGTTVYKWLDDRKAENIFRDIVMTDMSFAEISEKYCFSAQTYLVYYSKKHFGLAPSAIRKSFSWGL</sequence>
<keyword evidence="3" id="KW-0804">Transcription</keyword>
<evidence type="ECO:0000313" key="5">
    <source>
        <dbReference type="EMBL" id="MBO8455926.1"/>
    </source>
</evidence>
<dbReference type="PANTHER" id="PTHR47504:SF5">
    <property type="entry name" value="RIGHT ORIGIN-BINDING PROTEIN"/>
    <property type="match status" value="1"/>
</dbReference>
<evidence type="ECO:0000256" key="3">
    <source>
        <dbReference type="ARBA" id="ARBA00023163"/>
    </source>
</evidence>
<name>A0A9D9N0B2_9BACT</name>
<dbReference type="SUPFAM" id="SSF46689">
    <property type="entry name" value="Homeodomain-like"/>
    <property type="match status" value="1"/>
</dbReference>
<dbReference type="SMART" id="SM00342">
    <property type="entry name" value="HTH_ARAC"/>
    <property type="match status" value="1"/>
</dbReference>
<dbReference type="EMBL" id="JADIMK010000063">
    <property type="protein sequence ID" value="MBO8455926.1"/>
    <property type="molecule type" value="Genomic_DNA"/>
</dbReference>
<dbReference type="Proteomes" id="UP000823617">
    <property type="component" value="Unassembled WGS sequence"/>
</dbReference>
<feature type="domain" description="HTH araC/xylS-type" evidence="4">
    <location>
        <begin position="186"/>
        <end position="284"/>
    </location>
</feature>
<dbReference type="InterPro" id="IPR009057">
    <property type="entry name" value="Homeodomain-like_sf"/>
</dbReference>
<dbReference type="GO" id="GO:0043565">
    <property type="term" value="F:sequence-specific DNA binding"/>
    <property type="evidence" value="ECO:0007669"/>
    <property type="project" value="InterPro"/>
</dbReference>
<evidence type="ECO:0000313" key="6">
    <source>
        <dbReference type="Proteomes" id="UP000823617"/>
    </source>
</evidence>
<dbReference type="GO" id="GO:0003700">
    <property type="term" value="F:DNA-binding transcription factor activity"/>
    <property type="evidence" value="ECO:0007669"/>
    <property type="project" value="InterPro"/>
</dbReference>
<gene>
    <name evidence="5" type="ORF">IAC08_05935</name>
</gene>
<evidence type="ECO:0000259" key="4">
    <source>
        <dbReference type="PROSITE" id="PS01124"/>
    </source>
</evidence>
<keyword evidence="1" id="KW-0805">Transcription regulation</keyword>
<dbReference type="PROSITE" id="PS01124">
    <property type="entry name" value="HTH_ARAC_FAMILY_2"/>
    <property type="match status" value="1"/>
</dbReference>
<dbReference type="Gene3D" id="1.10.10.60">
    <property type="entry name" value="Homeodomain-like"/>
    <property type="match status" value="1"/>
</dbReference>
<reference evidence="5" key="1">
    <citation type="submission" date="2020-10" db="EMBL/GenBank/DDBJ databases">
        <authorList>
            <person name="Gilroy R."/>
        </authorList>
    </citation>
    <scope>NUCLEOTIDE SEQUENCE</scope>
    <source>
        <strain evidence="5">B1-3475</strain>
    </source>
</reference>